<accession>A0A8I6SUW5</accession>
<organism evidence="1 2">
    <name type="scientific">Cimex lectularius</name>
    <name type="common">Bed bug</name>
    <name type="synonym">Acanthia lectularia</name>
    <dbReference type="NCBI Taxonomy" id="79782"/>
    <lineage>
        <taxon>Eukaryota</taxon>
        <taxon>Metazoa</taxon>
        <taxon>Ecdysozoa</taxon>
        <taxon>Arthropoda</taxon>
        <taxon>Hexapoda</taxon>
        <taxon>Insecta</taxon>
        <taxon>Pterygota</taxon>
        <taxon>Neoptera</taxon>
        <taxon>Paraneoptera</taxon>
        <taxon>Hemiptera</taxon>
        <taxon>Heteroptera</taxon>
        <taxon>Panheteroptera</taxon>
        <taxon>Cimicomorpha</taxon>
        <taxon>Cimicidae</taxon>
        <taxon>Cimex</taxon>
    </lineage>
</organism>
<keyword evidence="2" id="KW-1185">Reference proteome</keyword>
<dbReference type="Proteomes" id="UP000494040">
    <property type="component" value="Unassembled WGS sequence"/>
</dbReference>
<evidence type="ECO:0000313" key="2">
    <source>
        <dbReference type="Proteomes" id="UP000494040"/>
    </source>
</evidence>
<dbReference type="AlphaFoldDB" id="A0A8I6SUW5"/>
<reference evidence="1" key="1">
    <citation type="submission" date="2022-01" db="UniProtKB">
        <authorList>
            <consortium name="EnsemblMetazoa"/>
        </authorList>
    </citation>
    <scope>IDENTIFICATION</scope>
</reference>
<dbReference type="EnsemblMetazoa" id="XM_024229225.1">
    <property type="protein sequence ID" value="XP_024084993.1"/>
    <property type="gene ID" value="LOC112127772"/>
</dbReference>
<name>A0A8I6SUW5_CIMLE</name>
<protein>
    <submittedName>
        <fullName evidence="1">Uncharacterized protein</fullName>
    </submittedName>
</protein>
<proteinExistence type="predicted"/>
<dbReference type="GeneID" id="112127772"/>
<dbReference type="KEGG" id="clec:112127772"/>
<evidence type="ECO:0000313" key="1">
    <source>
        <dbReference type="EnsemblMetazoa" id="XP_024084993.1"/>
    </source>
</evidence>
<dbReference type="RefSeq" id="XP_024084993.1">
    <property type="nucleotide sequence ID" value="XM_024229225.1"/>
</dbReference>
<sequence length="328" mass="38076">MVGKHKCHIEEEEKKQIVRELKGLLQLLARSTARKDFKTRSPKNPPLCLTRRLPRFVKNYDIIPLITSNPVLEIRPTSNPSVMRREQDSPDVAYIMIEPEGNPFKTEWDEMRNVRRDICPKHNVRYGAHIHRGTDKSTLDGQIAAPYIDRLEAIGKLEKTSPTDFIDKCKKCKKLKVSLSDYKMNLADVQTEQADMVVCMCQQPAPQFRNQVAFPINEKTMEKMAAKTCSRCKRQKVSPAEMLANWGNIKLETVCLCEPLEYFFRKAGFVPQDKDFRTNVTKVPVRKSDRIYEPRNIKEICYCNPNKDQNIDYLCQCKLPNDCLKTYK</sequence>